<feature type="transmembrane region" description="Helical" evidence="1">
    <location>
        <begin position="30"/>
        <end position="52"/>
    </location>
</feature>
<dbReference type="AlphaFoldDB" id="A0A2W0H6A5"/>
<evidence type="ECO:0000256" key="2">
    <source>
        <dbReference type="SAM" id="SignalP"/>
    </source>
</evidence>
<reference evidence="3 4" key="1">
    <citation type="submission" date="2017-10" db="EMBL/GenBank/DDBJ databases">
        <title>Bacillus sp. nov., a halophilic bacterium isolated from a Yangshapao Lake.</title>
        <authorList>
            <person name="Wang H."/>
        </authorList>
    </citation>
    <scope>NUCLEOTIDE SEQUENCE [LARGE SCALE GENOMIC DNA]</scope>
    <source>
        <strain evidence="3 4">YSP-3</strain>
    </source>
</reference>
<dbReference type="Proteomes" id="UP000248066">
    <property type="component" value="Unassembled WGS sequence"/>
</dbReference>
<dbReference type="EMBL" id="PDOF01000002">
    <property type="protein sequence ID" value="PYZ96501.1"/>
    <property type="molecule type" value="Genomic_DNA"/>
</dbReference>
<keyword evidence="1" id="KW-1133">Transmembrane helix</keyword>
<feature type="chain" id="PRO_5038974595" evidence="2">
    <location>
        <begin position="19"/>
        <end position="85"/>
    </location>
</feature>
<comment type="caution">
    <text evidence="3">The sequence shown here is derived from an EMBL/GenBank/DDBJ whole genome shotgun (WGS) entry which is preliminary data.</text>
</comment>
<dbReference type="RefSeq" id="WP_110520251.1">
    <property type="nucleotide sequence ID" value="NZ_PDOF01000002.1"/>
</dbReference>
<proteinExistence type="predicted"/>
<gene>
    <name evidence="3" type="ORF">CR205_12345</name>
</gene>
<sequence length="85" mass="9176">MFFPLFLLMILFSVAAYAAAGGERKGVKFALSLILSLLSATIIYGTQMALVAELYGIPAVIPFIILPAAAFVLFQLLLYDIKSFG</sequence>
<accession>A0A2W0H6A5</accession>
<protein>
    <submittedName>
        <fullName evidence="3">Uncharacterized protein</fullName>
    </submittedName>
</protein>
<organism evidence="3 4">
    <name type="scientific">Alteribacter lacisalsi</name>
    <dbReference type="NCBI Taxonomy" id="2045244"/>
    <lineage>
        <taxon>Bacteria</taxon>
        <taxon>Bacillati</taxon>
        <taxon>Bacillota</taxon>
        <taxon>Bacilli</taxon>
        <taxon>Bacillales</taxon>
        <taxon>Bacillaceae</taxon>
        <taxon>Alteribacter</taxon>
    </lineage>
</organism>
<evidence type="ECO:0000313" key="4">
    <source>
        <dbReference type="Proteomes" id="UP000248066"/>
    </source>
</evidence>
<name>A0A2W0H6A5_9BACI</name>
<evidence type="ECO:0000313" key="3">
    <source>
        <dbReference type="EMBL" id="PYZ96501.1"/>
    </source>
</evidence>
<feature type="signal peptide" evidence="2">
    <location>
        <begin position="1"/>
        <end position="18"/>
    </location>
</feature>
<keyword evidence="4" id="KW-1185">Reference proteome</keyword>
<keyword evidence="1" id="KW-0812">Transmembrane</keyword>
<keyword evidence="2" id="KW-0732">Signal</keyword>
<feature type="transmembrane region" description="Helical" evidence="1">
    <location>
        <begin position="59"/>
        <end position="79"/>
    </location>
</feature>
<keyword evidence="1" id="KW-0472">Membrane</keyword>
<evidence type="ECO:0000256" key="1">
    <source>
        <dbReference type="SAM" id="Phobius"/>
    </source>
</evidence>